<dbReference type="SMART" id="SM01130">
    <property type="entry name" value="DHDPS"/>
    <property type="match status" value="1"/>
</dbReference>
<evidence type="ECO:0000256" key="4">
    <source>
        <dbReference type="ARBA" id="ARBA00023277"/>
    </source>
</evidence>
<comment type="caution">
    <text evidence="8">The sequence shown here is derived from an EMBL/GenBank/DDBJ whole genome shotgun (WGS) entry which is preliminary data.</text>
</comment>
<dbReference type="GO" id="GO:0005737">
    <property type="term" value="C:cytoplasm"/>
    <property type="evidence" value="ECO:0007669"/>
    <property type="project" value="UniProtKB-SubCell"/>
</dbReference>
<keyword evidence="4" id="KW-0119">Carbohydrate metabolism</keyword>
<reference evidence="8 9" key="1">
    <citation type="submission" date="2018-07" db="EMBL/GenBank/DDBJ databases">
        <title>Genome analysis of Larkinella rosea.</title>
        <authorList>
            <person name="Zhou Z."/>
            <person name="Wang G."/>
        </authorList>
    </citation>
    <scope>NUCLEOTIDE SEQUENCE [LARGE SCALE GENOMIC DNA]</scope>
    <source>
        <strain evidence="9">zzj9</strain>
    </source>
</reference>
<dbReference type="PANTHER" id="PTHR12128:SF21">
    <property type="entry name" value="N-ACETYLNEURAMINATE LYASE"/>
    <property type="match status" value="1"/>
</dbReference>
<protein>
    <submittedName>
        <fullName evidence="8">N-acetylneuraminate lyase</fullName>
    </submittedName>
</protein>
<gene>
    <name evidence="8" type="ORF">DUE52_26260</name>
</gene>
<organism evidence="8 9">
    <name type="scientific">Larkinella punicea</name>
    <dbReference type="NCBI Taxonomy" id="2315727"/>
    <lineage>
        <taxon>Bacteria</taxon>
        <taxon>Pseudomonadati</taxon>
        <taxon>Bacteroidota</taxon>
        <taxon>Cytophagia</taxon>
        <taxon>Cytophagales</taxon>
        <taxon>Spirosomataceae</taxon>
        <taxon>Larkinella</taxon>
    </lineage>
</organism>
<dbReference type="RefSeq" id="WP_114409057.1">
    <property type="nucleotide sequence ID" value="NZ_QOWE01000026.1"/>
</dbReference>
<dbReference type="PANTHER" id="PTHR12128">
    <property type="entry name" value="DIHYDRODIPICOLINATE SYNTHASE"/>
    <property type="match status" value="1"/>
</dbReference>
<evidence type="ECO:0000256" key="6">
    <source>
        <dbReference type="PIRSR" id="PIRSR001365-1"/>
    </source>
</evidence>
<keyword evidence="9" id="KW-1185">Reference proteome</keyword>
<comment type="subcellular location">
    <subcellularLocation>
        <location evidence="1">Cytoplasm</location>
    </subcellularLocation>
</comment>
<feature type="active site" description="Proton donor/acceptor" evidence="6">
    <location>
        <position position="139"/>
    </location>
</feature>
<evidence type="ECO:0000256" key="1">
    <source>
        <dbReference type="ARBA" id="ARBA00004496"/>
    </source>
</evidence>
<dbReference type="OrthoDB" id="9778880at2"/>
<dbReference type="Pfam" id="PF00701">
    <property type="entry name" value="DHDPS"/>
    <property type="match status" value="1"/>
</dbReference>
<comment type="similarity">
    <text evidence="5">Belongs to the DapA family.</text>
</comment>
<evidence type="ECO:0000313" key="8">
    <source>
        <dbReference type="EMBL" id="RCR66578.1"/>
    </source>
</evidence>
<dbReference type="PIRSF" id="PIRSF001365">
    <property type="entry name" value="DHDPS"/>
    <property type="match status" value="1"/>
</dbReference>
<dbReference type="GO" id="GO:0016829">
    <property type="term" value="F:lyase activity"/>
    <property type="evidence" value="ECO:0007669"/>
    <property type="project" value="UniProtKB-KW"/>
</dbReference>
<dbReference type="PRINTS" id="PR00146">
    <property type="entry name" value="DHPICSNTHASE"/>
</dbReference>
<name>A0A368JFY5_9BACT</name>
<dbReference type="AlphaFoldDB" id="A0A368JFY5"/>
<dbReference type="InterPro" id="IPR013785">
    <property type="entry name" value="Aldolase_TIM"/>
</dbReference>
<dbReference type="Proteomes" id="UP000253383">
    <property type="component" value="Unassembled WGS sequence"/>
</dbReference>
<dbReference type="InterPro" id="IPR002220">
    <property type="entry name" value="DapA-like"/>
</dbReference>
<dbReference type="SUPFAM" id="SSF51569">
    <property type="entry name" value="Aldolase"/>
    <property type="match status" value="1"/>
</dbReference>
<evidence type="ECO:0000256" key="7">
    <source>
        <dbReference type="PIRSR" id="PIRSR001365-2"/>
    </source>
</evidence>
<keyword evidence="3 5" id="KW-0456">Lyase</keyword>
<accession>A0A368JFY5</accession>
<proteinExistence type="inferred from homology"/>
<feature type="active site" description="Schiff-base intermediate with substrate" evidence="6">
    <location>
        <position position="169"/>
    </location>
</feature>
<evidence type="ECO:0000256" key="2">
    <source>
        <dbReference type="ARBA" id="ARBA00022490"/>
    </source>
</evidence>
<evidence type="ECO:0000313" key="9">
    <source>
        <dbReference type="Proteomes" id="UP000253383"/>
    </source>
</evidence>
<sequence>MNVPKTEGLLSAPFTPFHEDGSLNLELIPVILDKMVADGLSGAFICGSNGEGPNMTTQERMTVAEAFVQASAGRLPIWVHVGHSSIRESQALLQHAYSIGADAASSVAAFYFKPTSVQNLVSSMAEIASAAPEMPFYYYHIPTLTGVGMDMVEFLRLSEKQIPNLRGIKYTATTIWEYQVCLRYANSRFDVLYGYDEMLLPALSIGAKAAIGSTYNFAAPLYLEVQRHYKAGQMEQAQEGMAHLIEMIRVMTKFPPIPAQKAIMHMLGYNVGPCRLPLTRLSEKQYNQLYTELETIGFWQRLQAASESPVVLPVVSTSNGQP</sequence>
<dbReference type="EMBL" id="QOWE01000026">
    <property type="protein sequence ID" value="RCR66578.1"/>
    <property type="molecule type" value="Genomic_DNA"/>
</dbReference>
<dbReference type="Gene3D" id="3.20.20.70">
    <property type="entry name" value="Aldolase class I"/>
    <property type="match status" value="1"/>
</dbReference>
<keyword evidence="2" id="KW-0963">Cytoplasm</keyword>
<feature type="binding site" evidence="7">
    <location>
        <position position="211"/>
    </location>
    <ligand>
        <name>pyruvate</name>
        <dbReference type="ChEBI" id="CHEBI:15361"/>
    </ligand>
</feature>
<evidence type="ECO:0000256" key="3">
    <source>
        <dbReference type="ARBA" id="ARBA00023239"/>
    </source>
</evidence>
<evidence type="ECO:0000256" key="5">
    <source>
        <dbReference type="PIRNR" id="PIRNR001365"/>
    </source>
</evidence>